<reference evidence="2" key="1">
    <citation type="submission" date="2020-02" db="EMBL/GenBank/DDBJ databases">
        <authorList>
            <person name="Meier V. D."/>
        </authorList>
    </citation>
    <scope>NUCLEOTIDE SEQUENCE</scope>
    <source>
        <strain evidence="2">AVDCRST_MAG68</strain>
    </source>
</reference>
<protein>
    <submittedName>
        <fullName evidence="2">Uncharacterized protein</fullName>
    </submittedName>
</protein>
<dbReference type="EMBL" id="CADCTW010000217">
    <property type="protein sequence ID" value="CAA9365464.1"/>
    <property type="molecule type" value="Genomic_DNA"/>
</dbReference>
<gene>
    <name evidence="2" type="ORF">AVDCRST_MAG68-5161</name>
</gene>
<dbReference type="AlphaFoldDB" id="A0A6J4MPS9"/>
<proteinExistence type="predicted"/>
<feature type="region of interest" description="Disordered" evidence="1">
    <location>
        <begin position="1"/>
        <end position="21"/>
    </location>
</feature>
<organism evidence="2">
    <name type="scientific">uncultured Gemmatimonadota bacterium</name>
    <dbReference type="NCBI Taxonomy" id="203437"/>
    <lineage>
        <taxon>Bacteria</taxon>
        <taxon>Pseudomonadati</taxon>
        <taxon>Gemmatimonadota</taxon>
        <taxon>environmental samples</taxon>
    </lineage>
</organism>
<accession>A0A6J4MPS9</accession>
<evidence type="ECO:0000313" key="2">
    <source>
        <dbReference type="EMBL" id="CAA9365464.1"/>
    </source>
</evidence>
<name>A0A6J4MPS9_9BACT</name>
<evidence type="ECO:0000256" key="1">
    <source>
        <dbReference type="SAM" id="MobiDB-lite"/>
    </source>
</evidence>
<sequence length="42" mass="4550">MPSRYDIPAADETPRPVPVDPETAQRASLAVAWRVAVSTAWA</sequence>